<dbReference type="PROSITE" id="PS51473">
    <property type="entry name" value="GNK2"/>
    <property type="match status" value="2"/>
</dbReference>
<feature type="compositionally biased region" description="Polar residues" evidence="18">
    <location>
        <begin position="718"/>
        <end position="727"/>
    </location>
</feature>
<evidence type="ECO:0000256" key="15">
    <source>
        <dbReference type="ARBA" id="ARBA00047899"/>
    </source>
</evidence>
<dbReference type="FunFam" id="3.30.200.20:FF:000195">
    <property type="entry name" value="G-type lectin S-receptor-like serine/threonine-protein kinase"/>
    <property type="match status" value="1"/>
</dbReference>
<dbReference type="Gene3D" id="3.30.200.20">
    <property type="entry name" value="Phosphorylase Kinase, domain 1"/>
    <property type="match status" value="1"/>
</dbReference>
<dbReference type="PANTHER" id="PTHR27002">
    <property type="entry name" value="RECEPTOR-LIKE SERINE/THREONINE-PROTEIN KINASE SD1-8"/>
    <property type="match status" value="1"/>
</dbReference>
<dbReference type="InterPro" id="IPR038408">
    <property type="entry name" value="GNK2_sf"/>
</dbReference>
<dbReference type="PANTHER" id="PTHR27002:SF181">
    <property type="entry name" value="RECEPTOR-LIKE SERINE_THREONINE-PROTEIN KINASE"/>
    <property type="match status" value="1"/>
</dbReference>
<dbReference type="InterPro" id="IPR017441">
    <property type="entry name" value="Protein_kinase_ATP_BS"/>
</dbReference>
<feature type="domain" description="Gnk2-homologous" evidence="21">
    <location>
        <begin position="30"/>
        <end position="132"/>
    </location>
</feature>
<dbReference type="Gene3D" id="1.10.510.10">
    <property type="entry name" value="Transferase(Phosphotransferase) domain 1"/>
    <property type="match status" value="1"/>
</dbReference>
<evidence type="ECO:0000256" key="19">
    <source>
        <dbReference type="SAM" id="SignalP"/>
    </source>
</evidence>
<keyword evidence="23" id="KW-1185">Reference proteome</keyword>
<name>A0A8J5L6P5_ZINOF</name>
<evidence type="ECO:0000256" key="11">
    <source>
        <dbReference type="ARBA" id="ARBA00022989"/>
    </source>
</evidence>
<keyword evidence="5" id="KW-0812">Transmembrane</keyword>
<protein>
    <recommendedName>
        <fullName evidence="2">non-specific serine/threonine protein kinase</fullName>
        <ecNumber evidence="2">2.7.11.1</ecNumber>
    </recommendedName>
</protein>
<organism evidence="22 23">
    <name type="scientific">Zingiber officinale</name>
    <name type="common">Ginger</name>
    <name type="synonym">Amomum zingiber</name>
    <dbReference type="NCBI Taxonomy" id="94328"/>
    <lineage>
        <taxon>Eukaryota</taxon>
        <taxon>Viridiplantae</taxon>
        <taxon>Streptophyta</taxon>
        <taxon>Embryophyta</taxon>
        <taxon>Tracheophyta</taxon>
        <taxon>Spermatophyta</taxon>
        <taxon>Magnoliopsida</taxon>
        <taxon>Liliopsida</taxon>
        <taxon>Zingiberales</taxon>
        <taxon>Zingiberaceae</taxon>
        <taxon>Zingiber</taxon>
    </lineage>
</organism>
<evidence type="ECO:0000256" key="16">
    <source>
        <dbReference type="ARBA" id="ARBA00048679"/>
    </source>
</evidence>
<sequence length="727" mass="80829">MACSGQLNYFARFFLLSLFLVLRLPISLPAYLGNYCPTDSNFTSVGAYQSNLDLLLPSLASEAIATGYHNATTGRTPDQPHGLALCRGDASSAVCRTCLNTSVHDVRQRCPLGKSSTIWYDDCLLRYSDRSFFSEVDASFPLYQYNGYNASDPAAFHRVLTDLVGVLVEEASGNASSLFAAGWASVPVANASDVYGLVQCTRDLSTDDCGRCLRDAVANLSSCCYGQLGMKIYGQSCYFRYENYPFFELSSGSAVLLSPPPAASPPSAPPSTSTETGTNRGVPCVPFLYILKRQWMTGQIVNCFSPSNDNLQIIKTYTSSNCDIEFFFREQEQLMENNRYSFHFSTIFPPRLFLAVVEVQCQTKRHPTPQTESTENLFREWKPNLSGLNGNEVLQERDGSRPTSFDFATVAAATNNFSDSNKLGKGGFGYVYQGSLPGGQEVAVKRLSTNSHQGLQEFKTEVMVIAKLQHRNLVRLLGYCIQGEEKILIYEYMPNKSLEAILFDPEKKALLDWATRFDIIGGIIRGLIYLHRDSVSRITHRDLKPNNILLDKDMNPKISDFGFARIFMDEQNQGNTRKPAGTLGYMSPEYTIKGLFSDKSDVYSFGIIVLELVTGKRSNSFHELEDTPTLAGYAWSVWREGKADDLVDASIRGTPSCSMNQVLRCIHIALLCVQDRAVDRPDMPAVDRMMANDCDIAQTPKKPTFTLEPPAQPETRNEMTVTSLQGR</sequence>
<evidence type="ECO:0000256" key="1">
    <source>
        <dbReference type="ARBA" id="ARBA00004167"/>
    </source>
</evidence>
<evidence type="ECO:0000256" key="17">
    <source>
        <dbReference type="PROSITE-ProRule" id="PRU10141"/>
    </source>
</evidence>
<dbReference type="SMART" id="SM00220">
    <property type="entry name" value="S_TKc"/>
    <property type="match status" value="1"/>
</dbReference>
<keyword evidence="3" id="KW-0723">Serine/threonine-protein kinase</keyword>
<keyword evidence="10 17" id="KW-0067">ATP-binding</keyword>
<gene>
    <name evidence="22" type="ORF">ZIOFF_025155</name>
</gene>
<dbReference type="CDD" id="cd23509">
    <property type="entry name" value="Gnk2-like"/>
    <property type="match status" value="2"/>
</dbReference>
<evidence type="ECO:0000256" key="4">
    <source>
        <dbReference type="ARBA" id="ARBA00022679"/>
    </source>
</evidence>
<feature type="domain" description="Protein kinase" evidence="20">
    <location>
        <begin position="417"/>
        <end position="670"/>
    </location>
</feature>
<dbReference type="PROSITE" id="PS00108">
    <property type="entry name" value="PROTEIN_KINASE_ST"/>
    <property type="match status" value="1"/>
</dbReference>
<evidence type="ECO:0000256" key="3">
    <source>
        <dbReference type="ARBA" id="ARBA00022527"/>
    </source>
</evidence>
<dbReference type="EC" id="2.7.11.1" evidence="2"/>
<keyword evidence="12" id="KW-0472">Membrane</keyword>
<dbReference type="InterPro" id="IPR000719">
    <property type="entry name" value="Prot_kinase_dom"/>
</dbReference>
<dbReference type="EMBL" id="JACMSC010000007">
    <property type="protein sequence ID" value="KAG6514785.1"/>
    <property type="molecule type" value="Genomic_DNA"/>
</dbReference>
<dbReference type="PROSITE" id="PS50011">
    <property type="entry name" value="PROTEIN_KINASE_DOM"/>
    <property type="match status" value="1"/>
</dbReference>
<dbReference type="Gene3D" id="3.30.430.20">
    <property type="entry name" value="Gnk2 domain, C-X8-C-X2-C motif"/>
    <property type="match status" value="2"/>
</dbReference>
<evidence type="ECO:0000313" key="22">
    <source>
        <dbReference type="EMBL" id="KAG6514785.1"/>
    </source>
</evidence>
<feature type="region of interest" description="Disordered" evidence="18">
    <location>
        <begin position="699"/>
        <end position="727"/>
    </location>
</feature>
<evidence type="ECO:0000256" key="2">
    <source>
        <dbReference type="ARBA" id="ARBA00012513"/>
    </source>
</evidence>
<feature type="domain" description="Gnk2-homologous" evidence="21">
    <location>
        <begin position="138"/>
        <end position="246"/>
    </location>
</feature>
<dbReference type="GO" id="GO:0005524">
    <property type="term" value="F:ATP binding"/>
    <property type="evidence" value="ECO:0007669"/>
    <property type="project" value="UniProtKB-UniRule"/>
</dbReference>
<evidence type="ECO:0000256" key="9">
    <source>
        <dbReference type="ARBA" id="ARBA00022777"/>
    </source>
</evidence>
<dbReference type="SUPFAM" id="SSF56112">
    <property type="entry name" value="Protein kinase-like (PK-like)"/>
    <property type="match status" value="1"/>
</dbReference>
<dbReference type="InterPro" id="IPR011009">
    <property type="entry name" value="Kinase-like_dom_sf"/>
</dbReference>
<evidence type="ECO:0000259" key="20">
    <source>
        <dbReference type="PROSITE" id="PS50011"/>
    </source>
</evidence>
<evidence type="ECO:0000259" key="21">
    <source>
        <dbReference type="PROSITE" id="PS51473"/>
    </source>
</evidence>
<keyword evidence="9" id="KW-0418">Kinase</keyword>
<dbReference type="Pfam" id="PF01657">
    <property type="entry name" value="Stress-antifung"/>
    <property type="match status" value="2"/>
</dbReference>
<evidence type="ECO:0000256" key="10">
    <source>
        <dbReference type="ARBA" id="ARBA00022840"/>
    </source>
</evidence>
<dbReference type="InterPro" id="IPR002902">
    <property type="entry name" value="GNK2"/>
</dbReference>
<keyword evidence="8 17" id="KW-0547">Nucleotide-binding</keyword>
<reference evidence="22 23" key="1">
    <citation type="submission" date="2020-08" db="EMBL/GenBank/DDBJ databases">
        <title>Plant Genome Project.</title>
        <authorList>
            <person name="Zhang R.-G."/>
        </authorList>
    </citation>
    <scope>NUCLEOTIDE SEQUENCE [LARGE SCALE GENOMIC DNA]</scope>
    <source>
        <tissue evidence="22">Rhizome</tissue>
    </source>
</reference>
<dbReference type="Pfam" id="PF00069">
    <property type="entry name" value="Pkinase"/>
    <property type="match status" value="1"/>
</dbReference>
<evidence type="ECO:0000256" key="12">
    <source>
        <dbReference type="ARBA" id="ARBA00023136"/>
    </source>
</evidence>
<evidence type="ECO:0000256" key="6">
    <source>
        <dbReference type="ARBA" id="ARBA00022729"/>
    </source>
</evidence>
<evidence type="ECO:0000256" key="7">
    <source>
        <dbReference type="ARBA" id="ARBA00022737"/>
    </source>
</evidence>
<comment type="subcellular location">
    <subcellularLocation>
        <location evidence="1">Membrane</location>
        <topology evidence="1">Single-pass membrane protein</topology>
    </subcellularLocation>
</comment>
<evidence type="ECO:0000256" key="5">
    <source>
        <dbReference type="ARBA" id="ARBA00022692"/>
    </source>
</evidence>
<dbReference type="Proteomes" id="UP000734854">
    <property type="component" value="Unassembled WGS sequence"/>
</dbReference>
<keyword evidence="4" id="KW-0808">Transferase</keyword>
<dbReference type="InterPro" id="IPR008271">
    <property type="entry name" value="Ser/Thr_kinase_AS"/>
</dbReference>
<dbReference type="AlphaFoldDB" id="A0A8J5L6P5"/>
<feature type="binding site" evidence="17">
    <location>
        <position position="445"/>
    </location>
    <ligand>
        <name>ATP</name>
        <dbReference type="ChEBI" id="CHEBI:30616"/>
    </ligand>
</feature>
<evidence type="ECO:0000256" key="13">
    <source>
        <dbReference type="ARBA" id="ARBA00023157"/>
    </source>
</evidence>
<evidence type="ECO:0000256" key="18">
    <source>
        <dbReference type="SAM" id="MobiDB-lite"/>
    </source>
</evidence>
<feature type="signal peptide" evidence="19">
    <location>
        <begin position="1"/>
        <end position="29"/>
    </location>
</feature>
<proteinExistence type="predicted"/>
<evidence type="ECO:0000313" key="23">
    <source>
        <dbReference type="Proteomes" id="UP000734854"/>
    </source>
</evidence>
<dbReference type="GO" id="GO:0005886">
    <property type="term" value="C:plasma membrane"/>
    <property type="evidence" value="ECO:0007669"/>
    <property type="project" value="TreeGrafter"/>
</dbReference>
<keyword evidence="13" id="KW-1015">Disulfide bond</keyword>
<feature type="chain" id="PRO_5035168584" description="non-specific serine/threonine protein kinase" evidence="19">
    <location>
        <begin position="30"/>
        <end position="727"/>
    </location>
</feature>
<keyword evidence="11" id="KW-1133">Transmembrane helix</keyword>
<keyword evidence="7" id="KW-0677">Repeat</keyword>
<comment type="catalytic activity">
    <reaction evidence="16">
        <text>L-seryl-[protein] + ATP = O-phospho-L-seryl-[protein] + ADP + H(+)</text>
        <dbReference type="Rhea" id="RHEA:17989"/>
        <dbReference type="Rhea" id="RHEA-COMP:9863"/>
        <dbReference type="Rhea" id="RHEA-COMP:11604"/>
        <dbReference type="ChEBI" id="CHEBI:15378"/>
        <dbReference type="ChEBI" id="CHEBI:29999"/>
        <dbReference type="ChEBI" id="CHEBI:30616"/>
        <dbReference type="ChEBI" id="CHEBI:83421"/>
        <dbReference type="ChEBI" id="CHEBI:456216"/>
        <dbReference type="EC" id="2.7.11.1"/>
    </reaction>
</comment>
<comment type="caution">
    <text evidence="22">The sequence shown here is derived from an EMBL/GenBank/DDBJ whole genome shotgun (WGS) entry which is preliminary data.</text>
</comment>
<evidence type="ECO:0000256" key="14">
    <source>
        <dbReference type="ARBA" id="ARBA00023180"/>
    </source>
</evidence>
<keyword evidence="6 19" id="KW-0732">Signal</keyword>
<dbReference type="GO" id="GO:0004674">
    <property type="term" value="F:protein serine/threonine kinase activity"/>
    <property type="evidence" value="ECO:0007669"/>
    <property type="project" value="UniProtKB-KW"/>
</dbReference>
<comment type="catalytic activity">
    <reaction evidence="15">
        <text>L-threonyl-[protein] + ATP = O-phospho-L-threonyl-[protein] + ADP + H(+)</text>
        <dbReference type="Rhea" id="RHEA:46608"/>
        <dbReference type="Rhea" id="RHEA-COMP:11060"/>
        <dbReference type="Rhea" id="RHEA-COMP:11605"/>
        <dbReference type="ChEBI" id="CHEBI:15378"/>
        <dbReference type="ChEBI" id="CHEBI:30013"/>
        <dbReference type="ChEBI" id="CHEBI:30616"/>
        <dbReference type="ChEBI" id="CHEBI:61977"/>
        <dbReference type="ChEBI" id="CHEBI:456216"/>
        <dbReference type="EC" id="2.7.11.1"/>
    </reaction>
</comment>
<dbReference type="FunFam" id="1.10.510.10:FF:000060">
    <property type="entry name" value="G-type lectin S-receptor-like serine/threonine-protein kinase"/>
    <property type="match status" value="1"/>
</dbReference>
<evidence type="ECO:0000256" key="8">
    <source>
        <dbReference type="ARBA" id="ARBA00022741"/>
    </source>
</evidence>
<dbReference type="PROSITE" id="PS00107">
    <property type="entry name" value="PROTEIN_KINASE_ATP"/>
    <property type="match status" value="1"/>
</dbReference>
<accession>A0A8J5L6P5</accession>
<keyword evidence="14" id="KW-0325">Glycoprotein</keyword>